<dbReference type="InterPro" id="IPR042097">
    <property type="entry name" value="Aminopeptidase_N-like_N_sf"/>
</dbReference>
<feature type="domain" description="Aminopeptidase N-like N-terminal" evidence="2">
    <location>
        <begin position="50"/>
        <end position="227"/>
    </location>
</feature>
<dbReference type="InterPro" id="IPR045357">
    <property type="entry name" value="Aminopeptidase_N-like_N"/>
</dbReference>
<accession>A0AAE6MJE2</accession>
<reference evidence="3 5" key="1">
    <citation type="submission" date="2019-08" db="EMBL/GenBank/DDBJ databases">
        <title>Comparative genome analysis confer to the adaptation heavy metal polluted environment.</title>
        <authorList>
            <person name="Li Y."/>
        </authorList>
    </citation>
    <scope>NUCLEOTIDE SEQUENCE [LARGE SCALE GENOMIC DNA]</scope>
    <source>
        <strain evidence="3 5">P2</strain>
    </source>
</reference>
<dbReference type="Proteomes" id="UP000250557">
    <property type="component" value="Chromosome"/>
</dbReference>
<gene>
    <name evidence="3" type="ORF">DIU31_017275</name>
    <name evidence="4" type="ORF">J3L21_10210</name>
</gene>
<dbReference type="GO" id="GO:0070006">
    <property type="term" value="F:metalloaminopeptidase activity"/>
    <property type="evidence" value="ECO:0007669"/>
    <property type="project" value="TreeGrafter"/>
</dbReference>
<evidence type="ECO:0000313" key="6">
    <source>
        <dbReference type="Proteomes" id="UP000663940"/>
    </source>
</evidence>
<dbReference type="GO" id="GO:0016020">
    <property type="term" value="C:membrane"/>
    <property type="evidence" value="ECO:0007669"/>
    <property type="project" value="TreeGrafter"/>
</dbReference>
<dbReference type="EMBL" id="CP043451">
    <property type="protein sequence ID" value="QEM05182.1"/>
    <property type="molecule type" value="Genomic_DNA"/>
</dbReference>
<organism evidence="3 5">
    <name type="scientific">Mucilaginibacter rubeus</name>
    <dbReference type="NCBI Taxonomy" id="2027860"/>
    <lineage>
        <taxon>Bacteria</taxon>
        <taxon>Pseudomonadati</taxon>
        <taxon>Bacteroidota</taxon>
        <taxon>Sphingobacteriia</taxon>
        <taxon>Sphingobacteriales</taxon>
        <taxon>Sphingobacteriaceae</taxon>
        <taxon>Mucilaginibacter</taxon>
    </lineage>
</organism>
<dbReference type="GO" id="GO:0005615">
    <property type="term" value="C:extracellular space"/>
    <property type="evidence" value="ECO:0007669"/>
    <property type="project" value="TreeGrafter"/>
</dbReference>
<evidence type="ECO:0000313" key="3">
    <source>
        <dbReference type="EMBL" id="QEM05182.1"/>
    </source>
</evidence>
<dbReference type="Pfam" id="PF17900">
    <property type="entry name" value="Peptidase_M1_N"/>
    <property type="match status" value="1"/>
</dbReference>
<dbReference type="Pfam" id="PF01433">
    <property type="entry name" value="Peptidase_M1"/>
    <property type="match status" value="1"/>
</dbReference>
<dbReference type="SUPFAM" id="SSF63737">
    <property type="entry name" value="Leukotriene A4 hydrolase N-terminal domain"/>
    <property type="match status" value="1"/>
</dbReference>
<reference evidence="4 6" key="2">
    <citation type="submission" date="2021-03" db="EMBL/GenBank/DDBJ databases">
        <title>Mucilaginibacter strains isolated from gold and copper mining confer multi heavy-metal resistance.</title>
        <authorList>
            <person name="Li Y."/>
        </authorList>
    </citation>
    <scope>NUCLEOTIDE SEQUENCE [LARGE SCALE GENOMIC DNA]</scope>
    <source>
        <strain evidence="4 6">P2-4</strain>
    </source>
</reference>
<sequence length="554" mass="63455">MTKKTYTFIILSLLTCKLIAQQNDRPIKPTHQDTLKGSITPERAWWDVLRYDLTIKPDYNNQTICGSNIIQYKIVKNKHTALMQIDLQSPLKIDSIRTGNAKLSFIQNGDAWFVKPLQRSKNNVQNITIYYSGKPKQSVNPPWDGGLVWQKDSVGRPWMAVACQLPGASAWFPCKVYIGDKPDKGASVTIITPDTLVAVSNGRLQRQLKNTDGTSSYTWAVNNPINNYGLTFYIGKYEHVSEKFNGERGNLDLDFWVLDYNQGKVKDYLVAEVRKTLTSFEHWFGPYPFYSDGFKMVEASYIGMEHQSAIGYGNKFRLGRFGLNPKRLTYWDQKTDRMVVHETAHEWFGNNITASDPAYGWLQEGFAGYAEELVIADLYGPKASHDFFLSRTTNRIGNKTPVISPDNIFKDGGEDAYLKGWVLIHMLQAIINNDDKFREVLRGLNRSFYHQSVNSAQIENYISKVSKKDLSKIFDQYLRTTQIPVLEYKIDGKSFEYRFTNCIDGFTMPVKIKLIDQCWITPSTNWQSLKLEDLPTVDSLAIDPDFYIQAKIVK</sequence>
<dbReference type="GO" id="GO:0043171">
    <property type="term" value="P:peptide catabolic process"/>
    <property type="evidence" value="ECO:0007669"/>
    <property type="project" value="TreeGrafter"/>
</dbReference>
<dbReference type="PANTHER" id="PTHR11533:SF174">
    <property type="entry name" value="PUROMYCIN-SENSITIVE AMINOPEPTIDASE-RELATED"/>
    <property type="match status" value="1"/>
</dbReference>
<keyword evidence="6" id="KW-1185">Reference proteome</keyword>
<evidence type="ECO:0000259" key="1">
    <source>
        <dbReference type="Pfam" id="PF01433"/>
    </source>
</evidence>
<dbReference type="Gene3D" id="2.60.40.1730">
    <property type="entry name" value="tricorn interacting facor f3 domain"/>
    <property type="match status" value="1"/>
</dbReference>
<evidence type="ECO:0000259" key="2">
    <source>
        <dbReference type="Pfam" id="PF17900"/>
    </source>
</evidence>
<name>A0AAE6MJE2_9SPHI</name>
<dbReference type="EMBL" id="CP071880">
    <property type="protein sequence ID" value="QTE52295.1"/>
    <property type="molecule type" value="Genomic_DNA"/>
</dbReference>
<evidence type="ECO:0000313" key="5">
    <source>
        <dbReference type="Proteomes" id="UP000250557"/>
    </source>
</evidence>
<dbReference type="CDD" id="cd09603">
    <property type="entry name" value="M1_APN_like"/>
    <property type="match status" value="1"/>
</dbReference>
<evidence type="ECO:0000313" key="4">
    <source>
        <dbReference type="EMBL" id="QTE52295.1"/>
    </source>
</evidence>
<dbReference type="GO" id="GO:0008270">
    <property type="term" value="F:zinc ion binding"/>
    <property type="evidence" value="ECO:0007669"/>
    <property type="project" value="InterPro"/>
</dbReference>
<proteinExistence type="predicted"/>
<dbReference type="InterPro" id="IPR014782">
    <property type="entry name" value="Peptidase_M1_dom"/>
</dbReference>
<dbReference type="RefSeq" id="WP_112658119.1">
    <property type="nucleotide sequence ID" value="NZ_CP043451.1"/>
</dbReference>
<protein>
    <submittedName>
        <fullName evidence="3">M1 family metallopeptidase</fullName>
    </submittedName>
</protein>
<dbReference type="GO" id="GO:0005737">
    <property type="term" value="C:cytoplasm"/>
    <property type="evidence" value="ECO:0007669"/>
    <property type="project" value="TreeGrafter"/>
</dbReference>
<dbReference type="AlphaFoldDB" id="A0AAE6MJE2"/>
<dbReference type="PANTHER" id="PTHR11533">
    <property type="entry name" value="PROTEASE M1 ZINC METALLOPROTEASE"/>
    <property type="match status" value="1"/>
</dbReference>
<dbReference type="GO" id="GO:0042277">
    <property type="term" value="F:peptide binding"/>
    <property type="evidence" value="ECO:0007669"/>
    <property type="project" value="TreeGrafter"/>
</dbReference>
<dbReference type="Proteomes" id="UP000663940">
    <property type="component" value="Chromosome"/>
</dbReference>
<dbReference type="Gene3D" id="1.10.390.10">
    <property type="entry name" value="Neutral Protease Domain 2"/>
    <property type="match status" value="1"/>
</dbReference>
<dbReference type="InterPro" id="IPR050344">
    <property type="entry name" value="Peptidase_M1_aminopeptidases"/>
</dbReference>
<dbReference type="InterPro" id="IPR027268">
    <property type="entry name" value="Peptidase_M4/M1_CTD_sf"/>
</dbReference>
<dbReference type="SUPFAM" id="SSF55486">
    <property type="entry name" value="Metalloproteases ('zincins'), catalytic domain"/>
    <property type="match status" value="1"/>
</dbReference>
<feature type="domain" description="Peptidase M1 membrane alanine aminopeptidase" evidence="1">
    <location>
        <begin position="274"/>
        <end position="477"/>
    </location>
</feature>